<dbReference type="Proteomes" id="UP000027120">
    <property type="component" value="Unassembled WGS sequence"/>
</dbReference>
<dbReference type="STRING" id="2711.A0A067EI50"/>
<feature type="compositionally biased region" description="Basic residues" evidence="2">
    <location>
        <begin position="568"/>
        <end position="579"/>
    </location>
</feature>
<dbReference type="AlphaFoldDB" id="A0A067EI50"/>
<evidence type="ECO:0000256" key="1">
    <source>
        <dbReference type="ARBA" id="ARBA00005536"/>
    </source>
</evidence>
<feature type="region of interest" description="Disordered" evidence="2">
    <location>
        <begin position="247"/>
        <end position="274"/>
    </location>
</feature>
<feature type="region of interest" description="Disordered" evidence="2">
    <location>
        <begin position="396"/>
        <end position="464"/>
    </location>
</feature>
<feature type="compositionally biased region" description="Basic residues" evidence="2">
    <location>
        <begin position="490"/>
        <end position="499"/>
    </location>
</feature>
<evidence type="ECO:0000256" key="2">
    <source>
        <dbReference type="SAM" id="MobiDB-lite"/>
    </source>
</evidence>
<accession>A0A067EI50</accession>
<dbReference type="InterPro" id="IPR005061">
    <property type="entry name" value="Ist1"/>
</dbReference>
<evidence type="ECO:0008006" key="5">
    <source>
        <dbReference type="Google" id="ProtNLM"/>
    </source>
</evidence>
<feature type="region of interest" description="Disordered" evidence="2">
    <location>
        <begin position="568"/>
        <end position="596"/>
    </location>
</feature>
<dbReference type="Pfam" id="PF03398">
    <property type="entry name" value="Ist1"/>
    <property type="match status" value="1"/>
</dbReference>
<feature type="compositionally biased region" description="Basic and acidic residues" evidence="2">
    <location>
        <begin position="452"/>
        <end position="464"/>
    </location>
</feature>
<feature type="compositionally biased region" description="Basic and acidic residues" evidence="2">
    <location>
        <begin position="263"/>
        <end position="274"/>
    </location>
</feature>
<dbReference type="EMBL" id="KK785068">
    <property type="protein sequence ID" value="KDO50897.1"/>
    <property type="molecule type" value="Genomic_DNA"/>
</dbReference>
<dbReference type="PaxDb" id="2711-XP_006475623.1"/>
<feature type="compositionally biased region" description="Low complexity" evidence="2">
    <location>
        <begin position="500"/>
        <end position="512"/>
    </location>
</feature>
<evidence type="ECO:0000313" key="4">
    <source>
        <dbReference type="Proteomes" id="UP000027120"/>
    </source>
</evidence>
<name>A0A067EI50_CITSI</name>
<dbReference type="FunFam" id="1.20.1260.60:FF:000002">
    <property type="entry name" value="Vacuolar protein sorting-associated protein IST1"/>
    <property type="match status" value="1"/>
</dbReference>
<dbReference type="PANTHER" id="PTHR12161">
    <property type="entry name" value="IST1 FAMILY MEMBER"/>
    <property type="match status" value="1"/>
</dbReference>
<sequence>MLDGLLGRGFASKCKSLIKLVKNRIDVIRRKRNATQKFLKKDIADLLSNGLDINAYGRADGLLAELNVSFCYDFVEQCCDFVYKSLSVMQRLSACPMDCREVVSSLMFAAARFSDLPELRDLRHIFYEKYGNSLEHFANMEFVEKLSSKPATMDKKIQLMQDIASEYSIRWDSQAFQQRMSKPSASVQDQPRDCGYFSVSNDKYKSINAKDTIPNEDNHDVSYKDRIDGHRSLIGREDNAAVRIEPSFQPRLASSSNGFKPLNGREESKPKMDDISLQGKQGIIGDKDWNGEKDAVLKTVRGSSSTHGKRMESIDGTLKPHGGRENAVPKREGKDSSPYEKPFISPSYMGQHVKSDGNDPLDSYSCGGQHKNSNLRKVQEEEITKFKSYCNNALPPPYVKSKDSSIKSKDRKHGANLGSSHLGFDDNGVPKDPSVHIRANSADRSQKQLGSDLHEHEREIVGTTRVDGRAVEKYRHYKYDDAGNPIPKPRSVRRRHHKSASGNDDVGSVGDVEVVKRRSRSRRRDDSRQGLQILFDDDRCENDEEERKMDKLLMYYSMKPSTYEPGLLKRKSKSHHAHHGVNNAGEEPQTLDRDVPDEMSEIVPAPARSISLPKEQATPKTTKVFARAASFQPDRSNEARHVHPKLPDYDDLAARFAALKGR</sequence>
<dbReference type="InterPro" id="IPR042277">
    <property type="entry name" value="IST1-like"/>
</dbReference>
<dbReference type="eggNOG" id="KOG2027">
    <property type="taxonomic scope" value="Eukaryota"/>
</dbReference>
<protein>
    <recommendedName>
        <fullName evidence="5">IST1-like protein</fullName>
    </recommendedName>
</protein>
<evidence type="ECO:0000313" key="3">
    <source>
        <dbReference type="EMBL" id="KDO50897.1"/>
    </source>
</evidence>
<feature type="region of interest" description="Disordered" evidence="2">
    <location>
        <begin position="300"/>
        <end position="375"/>
    </location>
</feature>
<keyword evidence="4" id="KW-1185">Reference proteome</keyword>
<feature type="region of interest" description="Disordered" evidence="2">
    <location>
        <begin position="476"/>
        <end position="527"/>
    </location>
</feature>
<comment type="similarity">
    <text evidence="1">Belongs to the IST1 family.</text>
</comment>
<dbReference type="Gene3D" id="1.20.1260.60">
    <property type="entry name" value="Vacuolar protein sorting-associated protein Ist1"/>
    <property type="match status" value="1"/>
</dbReference>
<proteinExistence type="inferred from homology"/>
<dbReference type="GO" id="GO:0008104">
    <property type="term" value="P:intracellular protein localization"/>
    <property type="evidence" value="ECO:0000318"/>
    <property type="project" value="GO_Central"/>
</dbReference>
<dbReference type="GO" id="GO:0015031">
    <property type="term" value="P:protein transport"/>
    <property type="evidence" value="ECO:0007669"/>
    <property type="project" value="InterPro"/>
</dbReference>
<reference evidence="3 4" key="1">
    <citation type="submission" date="2014-04" db="EMBL/GenBank/DDBJ databases">
        <authorList>
            <consortium name="International Citrus Genome Consortium"/>
            <person name="Gmitter F."/>
            <person name="Chen C."/>
            <person name="Farmerie W."/>
            <person name="Harkins T."/>
            <person name="Desany B."/>
            <person name="Mohiuddin M."/>
            <person name="Kodira C."/>
            <person name="Borodovsky M."/>
            <person name="Lomsadze A."/>
            <person name="Burns P."/>
            <person name="Jenkins J."/>
            <person name="Prochnik S."/>
            <person name="Shu S."/>
            <person name="Chapman J."/>
            <person name="Pitluck S."/>
            <person name="Schmutz J."/>
            <person name="Rokhsar D."/>
        </authorList>
    </citation>
    <scope>NUCLEOTIDE SEQUENCE</scope>
</reference>
<feature type="compositionally biased region" description="Basic and acidic residues" evidence="2">
    <location>
        <begin position="322"/>
        <end position="338"/>
    </location>
</feature>
<dbReference type="SMR" id="A0A067EI50"/>
<gene>
    <name evidence="3" type="ORF">CISIN_1g006077mg</name>
</gene>
<organism evidence="3 4">
    <name type="scientific">Citrus sinensis</name>
    <name type="common">Sweet orange</name>
    <name type="synonym">Citrus aurantium var. sinensis</name>
    <dbReference type="NCBI Taxonomy" id="2711"/>
    <lineage>
        <taxon>Eukaryota</taxon>
        <taxon>Viridiplantae</taxon>
        <taxon>Streptophyta</taxon>
        <taxon>Embryophyta</taxon>
        <taxon>Tracheophyta</taxon>
        <taxon>Spermatophyta</taxon>
        <taxon>Magnoliopsida</taxon>
        <taxon>eudicotyledons</taxon>
        <taxon>Gunneridae</taxon>
        <taxon>Pentapetalae</taxon>
        <taxon>rosids</taxon>
        <taxon>malvids</taxon>
        <taxon>Sapindales</taxon>
        <taxon>Rutaceae</taxon>
        <taxon>Aurantioideae</taxon>
        <taxon>Citrus</taxon>
    </lineage>
</organism>
<dbReference type="PANTHER" id="PTHR12161:SF14">
    <property type="entry name" value="REGULATOR OF VPS4 ACTIVITY IN THE MVB PATHWAY PROTEIN"/>
    <property type="match status" value="1"/>
</dbReference>